<accession>A0ABP0QR89</accession>
<dbReference type="InterPro" id="IPR011989">
    <property type="entry name" value="ARM-like"/>
</dbReference>
<dbReference type="InterPro" id="IPR016024">
    <property type="entry name" value="ARM-type_fold"/>
</dbReference>
<dbReference type="Pfam" id="PF13646">
    <property type="entry name" value="HEAT_2"/>
    <property type="match status" value="1"/>
</dbReference>
<dbReference type="SUPFAM" id="SSF48371">
    <property type="entry name" value="ARM repeat"/>
    <property type="match status" value="1"/>
</dbReference>
<reference evidence="1 2" key="1">
    <citation type="submission" date="2024-02" db="EMBL/GenBank/DDBJ databases">
        <authorList>
            <person name="Chen Y."/>
            <person name="Shah S."/>
            <person name="Dougan E. K."/>
            <person name="Thang M."/>
            <person name="Chan C."/>
        </authorList>
    </citation>
    <scope>NUCLEOTIDE SEQUENCE [LARGE SCALE GENOMIC DNA]</scope>
</reference>
<evidence type="ECO:0008006" key="3">
    <source>
        <dbReference type="Google" id="ProtNLM"/>
    </source>
</evidence>
<dbReference type="Gene3D" id="1.25.10.10">
    <property type="entry name" value="Leucine-rich Repeat Variant"/>
    <property type="match status" value="1"/>
</dbReference>
<dbReference type="EMBL" id="CAXAMM010039929">
    <property type="protein sequence ID" value="CAK9090098.1"/>
    <property type="molecule type" value="Genomic_DNA"/>
</dbReference>
<gene>
    <name evidence="1" type="ORF">SCF082_LOCUS42504</name>
</gene>
<sequence>MLCVLGVKSARLPNPVTYLQFMLTNLRTTTFYVTNCSSNASALLTSIAPDDAPPPPSILLAPPDSQRPAIGSTPVRLVPQALDYVHRGASLGAQFARSSAAVGVILHNLTAFDLAPHFVDTRLPDFTLTHEPFEPLHALALPPPGQPLELLFKILEDKCQEHLVTVGGATVQARAAALRRLGLVADGCDAPARRRVARRALQCLGDGSAACLRKAAAIVLTRLSGDWEENQPGVAVVLEPALADDDVTVSTMAAKALACVAPKNEAVAAALRQLTHPSPKVRAAALGVLGQVAVRTRLVVRRVIEMLVDLDWQVRAAACRALPRVVERGESSAAEALQAALTKDLDGRVRRAAAGALVHVVPHPSLPFLILKAEEAKQVKRKMERRFRARQLSTCSGSSGSCSRGV</sequence>
<name>A0ABP0QR89_9DINO</name>
<organism evidence="1 2">
    <name type="scientific">Durusdinium trenchii</name>
    <dbReference type="NCBI Taxonomy" id="1381693"/>
    <lineage>
        <taxon>Eukaryota</taxon>
        <taxon>Sar</taxon>
        <taxon>Alveolata</taxon>
        <taxon>Dinophyceae</taxon>
        <taxon>Suessiales</taxon>
        <taxon>Symbiodiniaceae</taxon>
        <taxon>Durusdinium</taxon>
    </lineage>
</organism>
<keyword evidence="2" id="KW-1185">Reference proteome</keyword>
<proteinExistence type="predicted"/>
<protein>
    <recommendedName>
        <fullName evidence="3">Condensin complex subunit 1 C-terminal domain-containing protein</fullName>
    </recommendedName>
</protein>
<evidence type="ECO:0000313" key="1">
    <source>
        <dbReference type="EMBL" id="CAK9090098.1"/>
    </source>
</evidence>
<comment type="caution">
    <text evidence="1">The sequence shown here is derived from an EMBL/GenBank/DDBJ whole genome shotgun (WGS) entry which is preliminary data.</text>
</comment>
<evidence type="ECO:0000313" key="2">
    <source>
        <dbReference type="Proteomes" id="UP001642464"/>
    </source>
</evidence>
<dbReference type="Proteomes" id="UP001642464">
    <property type="component" value="Unassembled WGS sequence"/>
</dbReference>